<organism evidence="2 3">
    <name type="scientific">Henriciella pelagia</name>
    <dbReference type="NCBI Taxonomy" id="1977912"/>
    <lineage>
        <taxon>Bacteria</taxon>
        <taxon>Pseudomonadati</taxon>
        <taxon>Pseudomonadota</taxon>
        <taxon>Alphaproteobacteria</taxon>
        <taxon>Hyphomonadales</taxon>
        <taxon>Hyphomonadaceae</taxon>
        <taxon>Henriciella</taxon>
    </lineage>
</organism>
<dbReference type="InterPro" id="IPR016181">
    <property type="entry name" value="Acyl_CoA_acyltransferase"/>
</dbReference>
<comment type="caution">
    <text evidence="2">The sequence shown here is derived from an EMBL/GenBank/DDBJ whole genome shotgun (WGS) entry which is preliminary data.</text>
</comment>
<dbReference type="Pfam" id="PF00583">
    <property type="entry name" value="Acetyltransf_1"/>
    <property type="match status" value="1"/>
</dbReference>
<dbReference type="GO" id="GO:0016746">
    <property type="term" value="F:acyltransferase activity"/>
    <property type="evidence" value="ECO:0007669"/>
    <property type="project" value="UniProtKB-KW"/>
</dbReference>
<dbReference type="Gene3D" id="3.40.630.30">
    <property type="match status" value="1"/>
</dbReference>
<dbReference type="PROSITE" id="PS51186">
    <property type="entry name" value="GNAT"/>
    <property type="match status" value="1"/>
</dbReference>
<proteinExistence type="predicted"/>
<accession>A0ABQ1J345</accession>
<evidence type="ECO:0000313" key="2">
    <source>
        <dbReference type="EMBL" id="GGB58888.1"/>
    </source>
</evidence>
<gene>
    <name evidence="2" type="ORF">GCM10011503_04110</name>
</gene>
<dbReference type="Proteomes" id="UP000628854">
    <property type="component" value="Unassembled WGS sequence"/>
</dbReference>
<sequence length="181" mass="20610">MRTVDELLQAFAIRSAVFMAEQVCPYHEEFDGNDLAGCHLVASVENEPVATLRLRWFASFGKVERVCILPAARGKHLERVLLAHAFELASRKGFRLMTGQIQARLWPMWQKTIHCTLRDNRPSFAFSDFEYLEIDIPIPSHPKSISPLSDPYLLIRPEGSWDATGILEESVERSEERRAAA</sequence>
<keyword evidence="2" id="KW-0012">Acyltransferase</keyword>
<reference evidence="3" key="1">
    <citation type="journal article" date="2019" name="Int. J. Syst. Evol. Microbiol.">
        <title>The Global Catalogue of Microorganisms (GCM) 10K type strain sequencing project: providing services to taxonomists for standard genome sequencing and annotation.</title>
        <authorList>
            <consortium name="The Broad Institute Genomics Platform"/>
            <consortium name="The Broad Institute Genome Sequencing Center for Infectious Disease"/>
            <person name="Wu L."/>
            <person name="Ma J."/>
        </authorList>
    </citation>
    <scope>NUCLEOTIDE SEQUENCE [LARGE SCALE GENOMIC DNA]</scope>
    <source>
        <strain evidence="3">CGMCC 1.15928</strain>
    </source>
</reference>
<keyword evidence="2" id="KW-0808">Transferase</keyword>
<keyword evidence="3" id="KW-1185">Reference proteome</keyword>
<dbReference type="EMBL" id="BMKF01000001">
    <property type="protein sequence ID" value="GGB58888.1"/>
    <property type="molecule type" value="Genomic_DNA"/>
</dbReference>
<protein>
    <submittedName>
        <fullName evidence="2">Acyltransferase</fullName>
    </submittedName>
</protein>
<dbReference type="InterPro" id="IPR000182">
    <property type="entry name" value="GNAT_dom"/>
</dbReference>
<dbReference type="SUPFAM" id="SSF55729">
    <property type="entry name" value="Acyl-CoA N-acyltransferases (Nat)"/>
    <property type="match status" value="1"/>
</dbReference>
<evidence type="ECO:0000259" key="1">
    <source>
        <dbReference type="PROSITE" id="PS51186"/>
    </source>
</evidence>
<dbReference type="CDD" id="cd04301">
    <property type="entry name" value="NAT_SF"/>
    <property type="match status" value="1"/>
</dbReference>
<feature type="domain" description="N-acetyltransferase" evidence="1">
    <location>
        <begin position="1"/>
        <end position="133"/>
    </location>
</feature>
<evidence type="ECO:0000313" key="3">
    <source>
        <dbReference type="Proteomes" id="UP000628854"/>
    </source>
</evidence>
<name>A0ABQ1J345_9PROT</name>